<name>A0ABR3RA35_9PLEO</name>
<protein>
    <submittedName>
        <fullName evidence="2">Uncharacterized protein</fullName>
    </submittedName>
</protein>
<gene>
    <name evidence="2" type="ORF">SLS59_005763</name>
</gene>
<evidence type="ECO:0000313" key="3">
    <source>
        <dbReference type="Proteomes" id="UP001521222"/>
    </source>
</evidence>
<dbReference type="EMBL" id="JAKIXB020000017">
    <property type="protein sequence ID" value="KAL1601093.1"/>
    <property type="molecule type" value="Genomic_DNA"/>
</dbReference>
<proteinExistence type="predicted"/>
<sequence>MAQCQSGRHYGIPGYKQWADELWRRYRNGEPLSDGAGAGTATDAGLATLQDTHGKEVETVLKGVSTDDPEEDVAGVRSFHILSVLRFLVNTEYSVYYCEDNAWGGACKHVLSPLGSDPEKCTTIDGRASSIGPDPGYYCIFYTNALCAPIASDGSDSLTLTYPGTDNLSATQKGNFNDRLLSYNCFKEEEFSLEPPELGTPPNIVDGGKTQ</sequence>
<keyword evidence="3" id="KW-1185">Reference proteome</keyword>
<feature type="region of interest" description="Disordered" evidence="1">
    <location>
        <begin position="192"/>
        <end position="211"/>
    </location>
</feature>
<dbReference type="Proteomes" id="UP001521222">
    <property type="component" value="Unassembled WGS sequence"/>
</dbReference>
<organism evidence="2 3">
    <name type="scientific">Nothophoma quercina</name>
    <dbReference type="NCBI Taxonomy" id="749835"/>
    <lineage>
        <taxon>Eukaryota</taxon>
        <taxon>Fungi</taxon>
        <taxon>Dikarya</taxon>
        <taxon>Ascomycota</taxon>
        <taxon>Pezizomycotina</taxon>
        <taxon>Dothideomycetes</taxon>
        <taxon>Pleosporomycetidae</taxon>
        <taxon>Pleosporales</taxon>
        <taxon>Pleosporineae</taxon>
        <taxon>Didymellaceae</taxon>
        <taxon>Nothophoma</taxon>
    </lineage>
</organism>
<reference evidence="2 3" key="1">
    <citation type="submission" date="2024-02" db="EMBL/GenBank/DDBJ databases">
        <title>De novo assembly and annotation of 12 fungi associated with fruit tree decline syndrome in Ontario, Canada.</title>
        <authorList>
            <person name="Sulman M."/>
            <person name="Ellouze W."/>
            <person name="Ilyukhin E."/>
        </authorList>
    </citation>
    <scope>NUCLEOTIDE SEQUENCE [LARGE SCALE GENOMIC DNA]</scope>
    <source>
        <strain evidence="2 3">M97-236</strain>
    </source>
</reference>
<evidence type="ECO:0000256" key="1">
    <source>
        <dbReference type="SAM" id="MobiDB-lite"/>
    </source>
</evidence>
<evidence type="ECO:0000313" key="2">
    <source>
        <dbReference type="EMBL" id="KAL1601093.1"/>
    </source>
</evidence>
<accession>A0ABR3RA35</accession>
<comment type="caution">
    <text evidence="2">The sequence shown here is derived from an EMBL/GenBank/DDBJ whole genome shotgun (WGS) entry which is preliminary data.</text>
</comment>